<gene>
    <name evidence="1" type="ORF">VNO80_07320</name>
</gene>
<evidence type="ECO:0000313" key="2">
    <source>
        <dbReference type="Proteomes" id="UP001374584"/>
    </source>
</evidence>
<accession>A0AAN9NJY8</accession>
<dbReference type="EMBL" id="JAYMYR010000003">
    <property type="protein sequence ID" value="KAK7373900.1"/>
    <property type="molecule type" value="Genomic_DNA"/>
</dbReference>
<name>A0AAN9NJY8_PHACN</name>
<keyword evidence="2" id="KW-1185">Reference proteome</keyword>
<organism evidence="1 2">
    <name type="scientific">Phaseolus coccineus</name>
    <name type="common">Scarlet runner bean</name>
    <name type="synonym">Phaseolus multiflorus</name>
    <dbReference type="NCBI Taxonomy" id="3886"/>
    <lineage>
        <taxon>Eukaryota</taxon>
        <taxon>Viridiplantae</taxon>
        <taxon>Streptophyta</taxon>
        <taxon>Embryophyta</taxon>
        <taxon>Tracheophyta</taxon>
        <taxon>Spermatophyta</taxon>
        <taxon>Magnoliopsida</taxon>
        <taxon>eudicotyledons</taxon>
        <taxon>Gunneridae</taxon>
        <taxon>Pentapetalae</taxon>
        <taxon>rosids</taxon>
        <taxon>fabids</taxon>
        <taxon>Fabales</taxon>
        <taxon>Fabaceae</taxon>
        <taxon>Papilionoideae</taxon>
        <taxon>50 kb inversion clade</taxon>
        <taxon>NPAAA clade</taxon>
        <taxon>indigoferoid/millettioid clade</taxon>
        <taxon>Phaseoleae</taxon>
        <taxon>Phaseolus</taxon>
    </lineage>
</organism>
<protein>
    <submittedName>
        <fullName evidence="1">Uncharacterized protein</fullName>
    </submittedName>
</protein>
<dbReference type="AlphaFoldDB" id="A0AAN9NJY8"/>
<reference evidence="1 2" key="1">
    <citation type="submission" date="2024-01" db="EMBL/GenBank/DDBJ databases">
        <title>The genomes of 5 underutilized Papilionoideae crops provide insights into root nodulation and disease resistanc.</title>
        <authorList>
            <person name="Jiang F."/>
        </authorList>
    </citation>
    <scope>NUCLEOTIDE SEQUENCE [LARGE SCALE GENOMIC DNA]</scope>
    <source>
        <strain evidence="1">JINMINGXINNONG_FW02</strain>
        <tissue evidence="1">Leaves</tissue>
    </source>
</reference>
<proteinExistence type="predicted"/>
<sequence>MFSWDMNQLVPERSLAFVDLELTNCLGLSLCFRCVCQKHKACCTQALTNFLCLNSDDPEILIGVRSTLNIELEFCLAMNNAKGMDQNLVHSPISFS</sequence>
<evidence type="ECO:0000313" key="1">
    <source>
        <dbReference type="EMBL" id="KAK7373900.1"/>
    </source>
</evidence>
<comment type="caution">
    <text evidence="1">The sequence shown here is derived from an EMBL/GenBank/DDBJ whole genome shotgun (WGS) entry which is preliminary data.</text>
</comment>
<dbReference type="Proteomes" id="UP001374584">
    <property type="component" value="Unassembled WGS sequence"/>
</dbReference>